<dbReference type="GO" id="GO:0000166">
    <property type="term" value="F:nucleotide binding"/>
    <property type="evidence" value="ECO:0007669"/>
    <property type="project" value="InterPro"/>
</dbReference>
<evidence type="ECO:0000313" key="3">
    <source>
        <dbReference type="EMBL" id="TBL76520.1"/>
    </source>
</evidence>
<feature type="domain" description="GFO/IDH/MocA-like oxidoreductase" evidence="2">
    <location>
        <begin position="140"/>
        <end position="244"/>
    </location>
</feature>
<evidence type="ECO:0000313" key="4">
    <source>
        <dbReference type="Proteomes" id="UP000293142"/>
    </source>
</evidence>
<dbReference type="Gene3D" id="3.40.50.720">
    <property type="entry name" value="NAD(P)-binding Rossmann-like Domain"/>
    <property type="match status" value="1"/>
</dbReference>
<dbReference type="AlphaFoldDB" id="A0A4Q9DMF6"/>
<protein>
    <submittedName>
        <fullName evidence="3">Gfo/Idh/MocA family oxidoreductase</fullName>
    </submittedName>
</protein>
<organism evidence="3 4">
    <name type="scientific">Paenibacillus thalictri</name>
    <dbReference type="NCBI Taxonomy" id="2527873"/>
    <lineage>
        <taxon>Bacteria</taxon>
        <taxon>Bacillati</taxon>
        <taxon>Bacillota</taxon>
        <taxon>Bacilli</taxon>
        <taxon>Bacillales</taxon>
        <taxon>Paenibacillaceae</taxon>
        <taxon>Paenibacillus</taxon>
    </lineage>
</organism>
<dbReference type="SUPFAM" id="SSF55347">
    <property type="entry name" value="Glyceraldehyde-3-phosphate dehydrogenase-like, C-terminal domain"/>
    <property type="match status" value="1"/>
</dbReference>
<dbReference type="InterPro" id="IPR036291">
    <property type="entry name" value="NAD(P)-bd_dom_sf"/>
</dbReference>
<reference evidence="3 4" key="1">
    <citation type="submission" date="2019-02" db="EMBL/GenBank/DDBJ databases">
        <title>Paenibacillus sp. nov., isolated from surface-sterilized tissue of Thalictrum simplex L.</title>
        <authorList>
            <person name="Tuo L."/>
        </authorList>
    </citation>
    <scope>NUCLEOTIDE SEQUENCE [LARGE SCALE GENOMIC DNA]</scope>
    <source>
        <strain evidence="3 4">N2SHLJ1</strain>
    </source>
</reference>
<sequence>MTQQLRFIQVGTGGFGGYWCSKVLPAIVHELGAARLVAAVDINPQAHQNIISNVGIDPSRCYTDLRQALEENPCDFVVIVLPAHLHEYAVDLALEFECDILMEKPVSDSMESSCRVYRKVKRAGRKLAVTYSHRFDQDKQTLQQYVQSGLYGRLHYLIGRFTSNNRSAVNDPREYAHHHYLISSAVHQFDIIRSITGSNAKTVYTQSWNPQWAPFKEHSTALVQMEMENGVRVFFEGSKSNATQLNGWSNDYFRAECEFGTLELDRRKLVARSDLGFPHPRTAELPLLEQKHWTHTWLMKMFIDWVNGGEAPPNHLEDNMQCTALQYAAIESGLTGKLVDVQQFLQQHLGRVQQV</sequence>
<dbReference type="EMBL" id="SIRE01000013">
    <property type="protein sequence ID" value="TBL76520.1"/>
    <property type="molecule type" value="Genomic_DNA"/>
</dbReference>
<dbReference type="SUPFAM" id="SSF51735">
    <property type="entry name" value="NAD(P)-binding Rossmann-fold domains"/>
    <property type="match status" value="1"/>
</dbReference>
<proteinExistence type="predicted"/>
<dbReference type="InterPro" id="IPR051450">
    <property type="entry name" value="Gfo/Idh/MocA_Oxidoreductases"/>
</dbReference>
<dbReference type="InterPro" id="IPR000683">
    <property type="entry name" value="Gfo/Idh/MocA-like_OxRdtase_N"/>
</dbReference>
<dbReference type="PANTHER" id="PTHR43377:SF1">
    <property type="entry name" value="BILIVERDIN REDUCTASE A"/>
    <property type="match status" value="1"/>
</dbReference>
<evidence type="ECO:0000259" key="2">
    <source>
        <dbReference type="Pfam" id="PF22725"/>
    </source>
</evidence>
<comment type="caution">
    <text evidence="3">The sequence shown here is derived from an EMBL/GenBank/DDBJ whole genome shotgun (WGS) entry which is preliminary data.</text>
</comment>
<dbReference type="PANTHER" id="PTHR43377">
    <property type="entry name" value="BILIVERDIN REDUCTASE A"/>
    <property type="match status" value="1"/>
</dbReference>
<name>A0A4Q9DMF6_9BACL</name>
<dbReference type="Pfam" id="PF22725">
    <property type="entry name" value="GFO_IDH_MocA_C3"/>
    <property type="match status" value="1"/>
</dbReference>
<dbReference type="Gene3D" id="3.30.360.10">
    <property type="entry name" value="Dihydrodipicolinate Reductase, domain 2"/>
    <property type="match status" value="1"/>
</dbReference>
<gene>
    <name evidence="3" type="ORF">EYB31_18985</name>
</gene>
<dbReference type="OrthoDB" id="9815825at2"/>
<dbReference type="InterPro" id="IPR055170">
    <property type="entry name" value="GFO_IDH_MocA-like_dom"/>
</dbReference>
<dbReference type="Proteomes" id="UP000293142">
    <property type="component" value="Unassembled WGS sequence"/>
</dbReference>
<accession>A0A4Q9DMF6</accession>
<keyword evidence="4" id="KW-1185">Reference proteome</keyword>
<feature type="domain" description="Gfo/Idh/MocA-like oxidoreductase N-terminal" evidence="1">
    <location>
        <begin position="10"/>
        <end position="131"/>
    </location>
</feature>
<dbReference type="Pfam" id="PF01408">
    <property type="entry name" value="GFO_IDH_MocA"/>
    <property type="match status" value="1"/>
</dbReference>
<evidence type="ECO:0000259" key="1">
    <source>
        <dbReference type="Pfam" id="PF01408"/>
    </source>
</evidence>
<dbReference type="RefSeq" id="WP_131014994.1">
    <property type="nucleotide sequence ID" value="NZ_SIRE01000013.1"/>
</dbReference>